<keyword evidence="2" id="KW-0472">Membrane</keyword>
<evidence type="ECO:0000256" key="1">
    <source>
        <dbReference type="SAM" id="MobiDB-lite"/>
    </source>
</evidence>
<organism evidence="4 5">
    <name type="scientific">Kipferlia bialata</name>
    <dbReference type="NCBI Taxonomy" id="797122"/>
    <lineage>
        <taxon>Eukaryota</taxon>
        <taxon>Metamonada</taxon>
        <taxon>Carpediemonas-like organisms</taxon>
        <taxon>Kipferlia</taxon>
    </lineage>
</organism>
<dbReference type="EMBL" id="BDIP01000100">
    <property type="protein sequence ID" value="GIQ80074.1"/>
    <property type="molecule type" value="Genomic_DNA"/>
</dbReference>
<gene>
    <name evidence="4" type="ORF">KIPB_000811</name>
</gene>
<dbReference type="Proteomes" id="UP000265618">
    <property type="component" value="Unassembled WGS sequence"/>
</dbReference>
<feature type="signal peptide" evidence="3">
    <location>
        <begin position="1"/>
        <end position="20"/>
    </location>
</feature>
<protein>
    <recommendedName>
        <fullName evidence="6">DOMON domain-containing protein</fullName>
    </recommendedName>
</protein>
<evidence type="ECO:0000256" key="2">
    <source>
        <dbReference type="SAM" id="Phobius"/>
    </source>
</evidence>
<keyword evidence="3" id="KW-0732">Signal</keyword>
<keyword evidence="2" id="KW-0812">Transmembrane</keyword>
<comment type="caution">
    <text evidence="4">The sequence shown here is derived from an EMBL/GenBank/DDBJ whole genome shotgun (WGS) entry which is preliminary data.</text>
</comment>
<dbReference type="AlphaFoldDB" id="A0A9K3CR47"/>
<evidence type="ECO:0008006" key="6">
    <source>
        <dbReference type="Google" id="ProtNLM"/>
    </source>
</evidence>
<evidence type="ECO:0000313" key="5">
    <source>
        <dbReference type="Proteomes" id="UP000265618"/>
    </source>
</evidence>
<dbReference type="CDD" id="cd22249">
    <property type="entry name" value="UDM1_RNF168_RNF169-like"/>
    <property type="match status" value="1"/>
</dbReference>
<feature type="compositionally biased region" description="Basic and acidic residues" evidence="1">
    <location>
        <begin position="311"/>
        <end position="346"/>
    </location>
</feature>
<feature type="transmembrane region" description="Helical" evidence="2">
    <location>
        <begin position="276"/>
        <end position="297"/>
    </location>
</feature>
<feature type="region of interest" description="Disordered" evidence="1">
    <location>
        <begin position="389"/>
        <end position="420"/>
    </location>
</feature>
<sequence>MGVSHSSALVVLTLIKLCLCMCNKMDYFVSGSSGTFGLEAQDYDYGLDTSWALCGKGALTRLHLSGVMVQTDHVNIYTGYNHGDGEVCLDSFPQEIDGDFGHDKVVNKAASCVVVWLHTNHHPSEDAPDYTGFQCSFFGCSDADSCADIPDGTHTSSEATGSFSLSADEYKAGSDIRWVVSVPDGLSYAGVTMSGSIGDDDTLTVYQAYCTEDYFVSYQESEGERMSGTVSSSRRFHITNDHNCFYVKLETAASVGDDAPSLSVQYCTGWHCISRWLFWMYIAAVLGMLFLGGLMLWERHTRRQAFYARLEEEREEERRKRERQRQREAQENQRRIEAMREEERAASSRYHMSWQQERERESARMRQREMDRECMDTFGTVLQMTTQAVQGTSRQTYPTASTYRPSSQSDGQGSAPDVPVQDVEIRDIDVEMPQQGGNGGYQNAPYVPQAFFRSEEL</sequence>
<evidence type="ECO:0000256" key="3">
    <source>
        <dbReference type="SAM" id="SignalP"/>
    </source>
</evidence>
<proteinExistence type="predicted"/>
<keyword evidence="2" id="KW-1133">Transmembrane helix</keyword>
<keyword evidence="5" id="KW-1185">Reference proteome</keyword>
<accession>A0A9K3CR47</accession>
<evidence type="ECO:0000313" key="4">
    <source>
        <dbReference type="EMBL" id="GIQ80074.1"/>
    </source>
</evidence>
<reference evidence="4 5" key="1">
    <citation type="journal article" date="2018" name="PLoS ONE">
        <title>The draft genome of Kipferlia bialata reveals reductive genome evolution in fornicate parasites.</title>
        <authorList>
            <person name="Tanifuji G."/>
            <person name="Takabayashi S."/>
            <person name="Kume K."/>
            <person name="Takagi M."/>
            <person name="Nakayama T."/>
            <person name="Kamikawa R."/>
            <person name="Inagaki Y."/>
            <person name="Hashimoto T."/>
        </authorList>
    </citation>
    <scope>NUCLEOTIDE SEQUENCE [LARGE SCALE GENOMIC DNA]</scope>
    <source>
        <strain evidence="4">NY0173</strain>
    </source>
</reference>
<feature type="region of interest" description="Disordered" evidence="1">
    <location>
        <begin position="432"/>
        <end position="457"/>
    </location>
</feature>
<feature type="compositionally biased region" description="Polar residues" evidence="1">
    <location>
        <begin position="389"/>
        <end position="412"/>
    </location>
</feature>
<feature type="region of interest" description="Disordered" evidence="1">
    <location>
        <begin position="311"/>
        <end position="362"/>
    </location>
</feature>
<name>A0A9K3CR47_9EUKA</name>
<feature type="chain" id="PRO_5039899692" description="DOMON domain-containing protein" evidence="3">
    <location>
        <begin position="21"/>
        <end position="457"/>
    </location>
</feature>